<evidence type="ECO:0000313" key="3">
    <source>
        <dbReference type="Proteomes" id="UP001595906"/>
    </source>
</evidence>
<dbReference type="EMBL" id="JBHSDC010000001">
    <property type="protein sequence ID" value="MFC4230261.1"/>
    <property type="molecule type" value="Genomic_DNA"/>
</dbReference>
<organism evidence="2 3">
    <name type="scientific">Parasediminibacterium paludis</name>
    <dbReference type="NCBI Taxonomy" id="908966"/>
    <lineage>
        <taxon>Bacteria</taxon>
        <taxon>Pseudomonadati</taxon>
        <taxon>Bacteroidota</taxon>
        <taxon>Chitinophagia</taxon>
        <taxon>Chitinophagales</taxon>
        <taxon>Chitinophagaceae</taxon>
        <taxon>Parasediminibacterium</taxon>
    </lineage>
</organism>
<proteinExistence type="predicted"/>
<keyword evidence="1" id="KW-0732">Signal</keyword>
<dbReference type="RefSeq" id="WP_379011321.1">
    <property type="nucleotide sequence ID" value="NZ_JBHSDC010000001.1"/>
</dbReference>
<feature type="chain" id="PRO_5045456153" description="Outer membrane protein beta-barrel domain-containing protein" evidence="1">
    <location>
        <begin position="17"/>
        <end position="221"/>
    </location>
</feature>
<protein>
    <recommendedName>
        <fullName evidence="4">Outer membrane protein beta-barrel domain-containing protein</fullName>
    </recommendedName>
</protein>
<dbReference type="Proteomes" id="UP001595906">
    <property type="component" value="Unassembled WGS sequence"/>
</dbReference>
<comment type="caution">
    <text evidence="2">The sequence shown here is derived from an EMBL/GenBank/DDBJ whole genome shotgun (WGS) entry which is preliminary data.</text>
</comment>
<reference evidence="3" key="1">
    <citation type="journal article" date="2019" name="Int. J. Syst. Evol. Microbiol.">
        <title>The Global Catalogue of Microorganisms (GCM) 10K type strain sequencing project: providing services to taxonomists for standard genome sequencing and annotation.</title>
        <authorList>
            <consortium name="The Broad Institute Genomics Platform"/>
            <consortium name="The Broad Institute Genome Sequencing Center for Infectious Disease"/>
            <person name="Wu L."/>
            <person name="Ma J."/>
        </authorList>
    </citation>
    <scope>NUCLEOTIDE SEQUENCE [LARGE SCALE GENOMIC DNA]</scope>
    <source>
        <strain evidence="3">CECT 8010</strain>
    </source>
</reference>
<evidence type="ECO:0000313" key="2">
    <source>
        <dbReference type="EMBL" id="MFC4230261.1"/>
    </source>
</evidence>
<keyword evidence="3" id="KW-1185">Reference proteome</keyword>
<evidence type="ECO:0000256" key="1">
    <source>
        <dbReference type="SAM" id="SignalP"/>
    </source>
</evidence>
<feature type="signal peptide" evidence="1">
    <location>
        <begin position="1"/>
        <end position="16"/>
    </location>
</feature>
<name>A0ABV8PUA6_9BACT</name>
<evidence type="ECO:0008006" key="4">
    <source>
        <dbReference type="Google" id="ProtNLM"/>
    </source>
</evidence>
<sequence length="221" mass="24610">MKRLFLSILCTAFALAAFSQEDEKPKRLSIEEEPMHFRKDHVFIGGGVGLGFSSSTYGSNFNIGITPELGYSFSSWLDAGVSLNLNYYSYNYGYLGVGTTKQRSFNFGGGVFLRAYPLQEFFIQVQPEYNFISTRLTNTNNSSVFHLNQKAPSFLVGLGYGRRIVGQTGFYTAILLDLGQDNSSPYRQVTTDAYGNPTGTTTAIPVIRAGFTFYLHPKKQK</sequence>
<gene>
    <name evidence="2" type="ORF">ACFOW1_00055</name>
</gene>
<accession>A0ABV8PUA6</accession>